<keyword evidence="9" id="KW-1185">Reference proteome</keyword>
<evidence type="ECO:0000256" key="1">
    <source>
        <dbReference type="ARBA" id="ARBA00022475"/>
    </source>
</evidence>
<feature type="region of interest" description="Disordered" evidence="6">
    <location>
        <begin position="258"/>
        <end position="296"/>
    </location>
</feature>
<dbReference type="STRING" id="320771.Cflav_PD0743"/>
<dbReference type="InterPro" id="IPR043461">
    <property type="entry name" value="LpxH-like"/>
</dbReference>
<keyword evidence="3" id="KW-0479">Metal-binding</keyword>
<dbReference type="InterPro" id="IPR029052">
    <property type="entry name" value="Metallo-depent_PP-like"/>
</dbReference>
<keyword evidence="5" id="KW-0464">Manganese</keyword>
<organism evidence="8 9">
    <name type="scientific">Pedosphaera parvula (strain Ellin514)</name>
    <dbReference type="NCBI Taxonomy" id="320771"/>
    <lineage>
        <taxon>Bacteria</taxon>
        <taxon>Pseudomonadati</taxon>
        <taxon>Verrucomicrobiota</taxon>
        <taxon>Pedosphaerae</taxon>
        <taxon>Pedosphaerales</taxon>
        <taxon>Pedosphaeraceae</taxon>
        <taxon>Pedosphaera</taxon>
    </lineage>
</organism>
<evidence type="ECO:0000259" key="7">
    <source>
        <dbReference type="Pfam" id="PF00149"/>
    </source>
</evidence>
<evidence type="ECO:0000256" key="6">
    <source>
        <dbReference type="SAM" id="MobiDB-lite"/>
    </source>
</evidence>
<dbReference type="PANTHER" id="PTHR34990">
    <property type="entry name" value="UDP-2,3-DIACYLGLUCOSAMINE HYDROLASE-RELATED"/>
    <property type="match status" value="1"/>
</dbReference>
<dbReference type="PANTHER" id="PTHR34990:SF2">
    <property type="entry name" value="BLL8164 PROTEIN"/>
    <property type="match status" value="1"/>
</dbReference>
<evidence type="ECO:0000256" key="2">
    <source>
        <dbReference type="ARBA" id="ARBA00022519"/>
    </source>
</evidence>
<dbReference type="GO" id="GO:0016020">
    <property type="term" value="C:membrane"/>
    <property type="evidence" value="ECO:0007669"/>
    <property type="project" value="GOC"/>
</dbReference>
<dbReference type="SUPFAM" id="SSF56300">
    <property type="entry name" value="Metallo-dependent phosphatases"/>
    <property type="match status" value="1"/>
</dbReference>
<comment type="caution">
    <text evidence="8">The sequence shown here is derived from an EMBL/GenBank/DDBJ whole genome shotgun (WGS) entry which is preliminary data.</text>
</comment>
<gene>
    <name evidence="8" type="ORF">Cflav_PD0743</name>
</gene>
<protein>
    <submittedName>
        <fullName evidence="8">Metallophosphoesterase</fullName>
    </submittedName>
</protein>
<dbReference type="AlphaFoldDB" id="B9XR95"/>
<dbReference type="InterPro" id="IPR004843">
    <property type="entry name" value="Calcineurin-like_PHP"/>
</dbReference>
<dbReference type="OrthoDB" id="9802481at2"/>
<evidence type="ECO:0000256" key="3">
    <source>
        <dbReference type="ARBA" id="ARBA00022723"/>
    </source>
</evidence>
<evidence type="ECO:0000313" key="8">
    <source>
        <dbReference type="EMBL" id="EEF57638.1"/>
    </source>
</evidence>
<accession>B9XR95</accession>
<evidence type="ECO:0000256" key="5">
    <source>
        <dbReference type="ARBA" id="ARBA00023211"/>
    </source>
</evidence>
<feature type="domain" description="Calcineurin-like phosphoesterase" evidence="7">
    <location>
        <begin position="18"/>
        <end position="215"/>
    </location>
</feature>
<dbReference type="Pfam" id="PF00149">
    <property type="entry name" value="Metallophos"/>
    <property type="match status" value="1"/>
</dbReference>
<keyword evidence="4" id="KW-0472">Membrane</keyword>
<dbReference type="GO" id="GO:0009245">
    <property type="term" value="P:lipid A biosynthetic process"/>
    <property type="evidence" value="ECO:0007669"/>
    <property type="project" value="TreeGrafter"/>
</dbReference>
<sequence length="319" mass="36511">MISTPEQISCEKKTYRSVWISDVHIGTRHAQVDALLDFLKQIECQYLYLVGDIIDGWQLKSKWHWRDDYNVFIQKLLRKSRKDTQIIYITGNHDEFLEKFININFGGISLAREVIHTAADGKRYLVLHGHQFDGLTQFNRVLEKVGTKLYDWILDFNLHFNRLRRRLGFGYWSLAGYLKYKAKSAVKYITEYEEAMIHMAHKHNVQGVICGHIHRAEMKMMGKVAYLNCGDWVESCTALVEDFDGNIQLIKLHENNAQHTRRGPGSYDSGDGGETDPGTVGTPDHERGGWPGRSPADSGILCIGHEDASAPDYDSGFFL</sequence>
<keyword evidence="2" id="KW-0997">Cell inner membrane</keyword>
<reference evidence="8 9" key="1">
    <citation type="journal article" date="2011" name="J. Bacteriol.">
        <title>Genome sequence of 'Pedosphaera parvula' Ellin514, an aerobic Verrucomicrobial isolate from pasture soil.</title>
        <authorList>
            <person name="Kant R."/>
            <person name="van Passel M.W."/>
            <person name="Sangwan P."/>
            <person name="Palva A."/>
            <person name="Lucas S."/>
            <person name="Copeland A."/>
            <person name="Lapidus A."/>
            <person name="Glavina Del Rio T."/>
            <person name="Dalin E."/>
            <person name="Tice H."/>
            <person name="Bruce D."/>
            <person name="Goodwin L."/>
            <person name="Pitluck S."/>
            <person name="Chertkov O."/>
            <person name="Larimer F.W."/>
            <person name="Land M.L."/>
            <person name="Hauser L."/>
            <person name="Brettin T.S."/>
            <person name="Detter J.C."/>
            <person name="Han S."/>
            <person name="de Vos W.M."/>
            <person name="Janssen P.H."/>
            <person name="Smidt H."/>
        </authorList>
    </citation>
    <scope>NUCLEOTIDE SEQUENCE [LARGE SCALE GENOMIC DNA]</scope>
    <source>
        <strain evidence="8 9">Ellin514</strain>
    </source>
</reference>
<dbReference type="Proteomes" id="UP000003688">
    <property type="component" value="Unassembled WGS sequence"/>
</dbReference>
<dbReference type="GO" id="GO:0046872">
    <property type="term" value="F:metal ion binding"/>
    <property type="evidence" value="ECO:0007669"/>
    <property type="project" value="UniProtKB-KW"/>
</dbReference>
<name>B9XR95_PEDPL</name>
<evidence type="ECO:0000256" key="4">
    <source>
        <dbReference type="ARBA" id="ARBA00023136"/>
    </source>
</evidence>
<dbReference type="Gene3D" id="3.60.21.10">
    <property type="match status" value="1"/>
</dbReference>
<keyword evidence="1" id="KW-1003">Cell membrane</keyword>
<proteinExistence type="predicted"/>
<dbReference type="CDD" id="cd07398">
    <property type="entry name" value="MPP_YbbF-LpxH"/>
    <property type="match status" value="1"/>
</dbReference>
<dbReference type="GO" id="GO:0008758">
    <property type="term" value="F:UDP-2,3-diacylglucosamine hydrolase activity"/>
    <property type="evidence" value="ECO:0007669"/>
    <property type="project" value="TreeGrafter"/>
</dbReference>
<dbReference type="EMBL" id="ABOX02000061">
    <property type="protein sequence ID" value="EEF57638.1"/>
    <property type="molecule type" value="Genomic_DNA"/>
</dbReference>
<evidence type="ECO:0000313" key="9">
    <source>
        <dbReference type="Proteomes" id="UP000003688"/>
    </source>
</evidence>